<feature type="domain" description="Integrase catalytic" evidence="1">
    <location>
        <begin position="21"/>
        <end position="114"/>
    </location>
</feature>
<evidence type="ECO:0000313" key="3">
    <source>
        <dbReference type="Proteomes" id="UP000015106"/>
    </source>
</evidence>
<dbReference type="PANTHER" id="PTHR35046">
    <property type="entry name" value="ZINC KNUCKLE (CCHC-TYPE) FAMILY PROTEIN"/>
    <property type="match status" value="1"/>
</dbReference>
<sequence length="114" mass="12829">MCQQAKHEHVKSPGLLQPLPVPDGPWQEITMDFIEALPKSEGYTVILVVVDRLTKYAHFIPLKHHFSALVVAKAFLHTMVKLHGQPHTIVSDRDKIFTSHFGRICSSFGILNCS</sequence>
<dbReference type="PANTHER" id="PTHR35046:SF9">
    <property type="entry name" value="RNA-DIRECTED DNA POLYMERASE"/>
    <property type="match status" value="1"/>
</dbReference>
<dbReference type="Gene3D" id="3.30.420.10">
    <property type="entry name" value="Ribonuclease H-like superfamily/Ribonuclease H"/>
    <property type="match status" value="1"/>
</dbReference>
<keyword evidence="3" id="KW-1185">Reference proteome</keyword>
<dbReference type="GO" id="GO:0015074">
    <property type="term" value="P:DNA integration"/>
    <property type="evidence" value="ECO:0007669"/>
    <property type="project" value="InterPro"/>
</dbReference>
<dbReference type="InterPro" id="IPR012337">
    <property type="entry name" value="RNaseH-like_sf"/>
</dbReference>
<dbReference type="InterPro" id="IPR001584">
    <property type="entry name" value="Integrase_cat-core"/>
</dbReference>
<evidence type="ECO:0000313" key="2">
    <source>
        <dbReference type="EnsemblPlants" id="TuG1812G0700003660.01.T01.cds294956"/>
    </source>
</evidence>
<accession>A0A8R7R624</accession>
<reference evidence="2" key="2">
    <citation type="submission" date="2018-03" db="EMBL/GenBank/DDBJ databases">
        <title>The Triticum urartu genome reveals the dynamic nature of wheat genome evolution.</title>
        <authorList>
            <person name="Ling H."/>
            <person name="Ma B."/>
            <person name="Shi X."/>
            <person name="Liu H."/>
            <person name="Dong L."/>
            <person name="Sun H."/>
            <person name="Cao Y."/>
            <person name="Gao Q."/>
            <person name="Zheng S."/>
            <person name="Li Y."/>
            <person name="Yu Y."/>
            <person name="Du H."/>
            <person name="Qi M."/>
            <person name="Li Y."/>
            <person name="Yu H."/>
            <person name="Cui Y."/>
            <person name="Wang N."/>
            <person name="Chen C."/>
            <person name="Wu H."/>
            <person name="Zhao Y."/>
            <person name="Zhang J."/>
            <person name="Li Y."/>
            <person name="Zhou W."/>
            <person name="Zhang B."/>
            <person name="Hu W."/>
            <person name="Eijk M."/>
            <person name="Tang J."/>
            <person name="Witsenboer H."/>
            <person name="Zhao S."/>
            <person name="Li Z."/>
            <person name="Zhang A."/>
            <person name="Wang D."/>
            <person name="Liang C."/>
        </authorList>
    </citation>
    <scope>NUCLEOTIDE SEQUENCE [LARGE SCALE GENOMIC DNA]</scope>
    <source>
        <strain evidence="2">cv. G1812</strain>
    </source>
</reference>
<name>A0A8R7R624_TRIUA</name>
<reference evidence="3" key="1">
    <citation type="journal article" date="2013" name="Nature">
        <title>Draft genome of the wheat A-genome progenitor Triticum urartu.</title>
        <authorList>
            <person name="Ling H.Q."/>
            <person name="Zhao S."/>
            <person name="Liu D."/>
            <person name="Wang J."/>
            <person name="Sun H."/>
            <person name="Zhang C."/>
            <person name="Fan H."/>
            <person name="Li D."/>
            <person name="Dong L."/>
            <person name="Tao Y."/>
            <person name="Gao C."/>
            <person name="Wu H."/>
            <person name="Li Y."/>
            <person name="Cui Y."/>
            <person name="Guo X."/>
            <person name="Zheng S."/>
            <person name="Wang B."/>
            <person name="Yu K."/>
            <person name="Liang Q."/>
            <person name="Yang W."/>
            <person name="Lou X."/>
            <person name="Chen J."/>
            <person name="Feng M."/>
            <person name="Jian J."/>
            <person name="Zhang X."/>
            <person name="Luo G."/>
            <person name="Jiang Y."/>
            <person name="Liu J."/>
            <person name="Wang Z."/>
            <person name="Sha Y."/>
            <person name="Zhang B."/>
            <person name="Wu H."/>
            <person name="Tang D."/>
            <person name="Shen Q."/>
            <person name="Xue P."/>
            <person name="Zou S."/>
            <person name="Wang X."/>
            <person name="Liu X."/>
            <person name="Wang F."/>
            <person name="Yang Y."/>
            <person name="An X."/>
            <person name="Dong Z."/>
            <person name="Zhang K."/>
            <person name="Zhang X."/>
            <person name="Luo M.C."/>
            <person name="Dvorak J."/>
            <person name="Tong Y."/>
            <person name="Wang J."/>
            <person name="Yang H."/>
            <person name="Li Z."/>
            <person name="Wang D."/>
            <person name="Zhang A."/>
            <person name="Wang J."/>
        </authorList>
    </citation>
    <scope>NUCLEOTIDE SEQUENCE</scope>
    <source>
        <strain evidence="3">cv. G1812</strain>
    </source>
</reference>
<proteinExistence type="predicted"/>
<dbReference type="Pfam" id="PF00665">
    <property type="entry name" value="rve"/>
    <property type="match status" value="1"/>
</dbReference>
<dbReference type="Proteomes" id="UP000015106">
    <property type="component" value="Chromosome 7"/>
</dbReference>
<protein>
    <recommendedName>
        <fullName evidence="1">Integrase catalytic domain-containing protein</fullName>
    </recommendedName>
</protein>
<dbReference type="GO" id="GO:0003676">
    <property type="term" value="F:nucleic acid binding"/>
    <property type="evidence" value="ECO:0007669"/>
    <property type="project" value="InterPro"/>
</dbReference>
<dbReference type="InterPro" id="IPR036397">
    <property type="entry name" value="RNaseH_sf"/>
</dbReference>
<reference evidence="2" key="3">
    <citation type="submission" date="2022-06" db="UniProtKB">
        <authorList>
            <consortium name="EnsemblPlants"/>
        </authorList>
    </citation>
    <scope>IDENTIFICATION</scope>
</reference>
<dbReference type="AlphaFoldDB" id="A0A8R7R624"/>
<organism evidence="2 3">
    <name type="scientific">Triticum urartu</name>
    <name type="common">Red wild einkorn</name>
    <name type="synonym">Crithodium urartu</name>
    <dbReference type="NCBI Taxonomy" id="4572"/>
    <lineage>
        <taxon>Eukaryota</taxon>
        <taxon>Viridiplantae</taxon>
        <taxon>Streptophyta</taxon>
        <taxon>Embryophyta</taxon>
        <taxon>Tracheophyta</taxon>
        <taxon>Spermatophyta</taxon>
        <taxon>Magnoliopsida</taxon>
        <taxon>Liliopsida</taxon>
        <taxon>Poales</taxon>
        <taxon>Poaceae</taxon>
        <taxon>BOP clade</taxon>
        <taxon>Pooideae</taxon>
        <taxon>Triticodae</taxon>
        <taxon>Triticeae</taxon>
        <taxon>Triticinae</taxon>
        <taxon>Triticum</taxon>
    </lineage>
</organism>
<evidence type="ECO:0000259" key="1">
    <source>
        <dbReference type="PROSITE" id="PS50994"/>
    </source>
</evidence>
<dbReference type="Gramene" id="TuG1812G0700003660.01.T01">
    <property type="protein sequence ID" value="TuG1812G0700003660.01.T01.cds294956"/>
    <property type="gene ID" value="TuG1812G0700003660.01"/>
</dbReference>
<dbReference type="EnsemblPlants" id="TuG1812G0700003660.01.T01">
    <property type="protein sequence ID" value="TuG1812G0700003660.01.T01.cds294956"/>
    <property type="gene ID" value="TuG1812G0700003660.01"/>
</dbReference>
<dbReference type="SUPFAM" id="SSF53098">
    <property type="entry name" value="Ribonuclease H-like"/>
    <property type="match status" value="1"/>
</dbReference>
<dbReference type="PROSITE" id="PS50994">
    <property type="entry name" value="INTEGRASE"/>
    <property type="match status" value="1"/>
</dbReference>